<gene>
    <name evidence="1" type="ORF">JH146_1507</name>
</gene>
<evidence type="ECO:0000313" key="1">
    <source>
        <dbReference type="EMBL" id="AIJ06349.1"/>
    </source>
</evidence>
<sequence>MKKNKPIREVVLMVEDKYGGEFFKRLVNELNKSEFLNYKIVFSKVRGQRNPIHMPYICNKKMEKQIKAVDDLVKPDKIIIILDGDKNQGKYQQNIDKAKKHIPKNIKTPYSIVVFDYEVEEWICISLNIKWSSKPSDALKSKFKYKKQHLSNYVDKLDFNKLKGIKSFNDFINALNN</sequence>
<dbReference type="Proteomes" id="UP000028781">
    <property type="component" value="Chromosome"/>
</dbReference>
<reference evidence="1 2" key="1">
    <citation type="journal article" date="2015" name="Int. J. Syst. Evol. Microbiol.">
        <title>M ethanocaldococcus bathoardescens sp. nov., a hyperthermophilic methanogen isolated from a volcanically active deep-sea hydrothermal vent.</title>
        <authorList>
            <person name="Stewart L.C."/>
            <person name="Jung J.H."/>
            <person name="Kim Y.T."/>
            <person name="Kwon S.W."/>
            <person name="Park C.S."/>
            <person name="Holden J.F."/>
        </authorList>
    </citation>
    <scope>NUCLEOTIDE SEQUENCE [LARGE SCALE GENOMIC DNA]</scope>
    <source>
        <strain evidence="1 2">JH146</strain>
    </source>
</reference>
<evidence type="ECO:0000313" key="2">
    <source>
        <dbReference type="Proteomes" id="UP000028781"/>
    </source>
</evidence>
<dbReference type="OrthoDB" id="88400at2157"/>
<dbReference type="EMBL" id="CP009149">
    <property type="protein sequence ID" value="AIJ06349.1"/>
    <property type="molecule type" value="Genomic_DNA"/>
</dbReference>
<organism evidence="1 2">
    <name type="scientific">Methanocaldococcus bathoardescens</name>
    <dbReference type="NCBI Taxonomy" id="1301915"/>
    <lineage>
        <taxon>Archaea</taxon>
        <taxon>Methanobacteriati</taxon>
        <taxon>Methanobacteriota</taxon>
        <taxon>Methanomada group</taxon>
        <taxon>Methanococci</taxon>
        <taxon>Methanococcales</taxon>
        <taxon>Methanocaldococcaceae</taxon>
        <taxon>Methanocaldococcus</taxon>
    </lineage>
</organism>
<dbReference type="KEGG" id="mjh:JH146_1507"/>
<protein>
    <recommendedName>
        <fullName evidence="3">DUF4276 domain-containing protein</fullName>
    </recommendedName>
</protein>
<keyword evidence="2" id="KW-1185">Reference proteome</keyword>
<proteinExistence type="predicted"/>
<evidence type="ECO:0008006" key="3">
    <source>
        <dbReference type="Google" id="ProtNLM"/>
    </source>
</evidence>
<dbReference type="AlphaFoldDB" id="A0A076LL13"/>
<dbReference type="STRING" id="1301915.JH146_1507"/>
<accession>A0A076LL13</accession>
<dbReference type="GeneID" id="24892139"/>
<name>A0A076LL13_9EURY</name>
<dbReference type="RefSeq" id="WP_048202428.1">
    <property type="nucleotide sequence ID" value="NZ_CP009149.1"/>
</dbReference>
<dbReference type="HOGENOM" id="CLU_1514618_0_0_2"/>